<reference evidence="3 4" key="1">
    <citation type="submission" date="2019-02" db="EMBL/GenBank/DDBJ databases">
        <title>Deep-cultivation of Planctomycetes and their phenomic and genomic characterization uncovers novel biology.</title>
        <authorList>
            <person name="Wiegand S."/>
            <person name="Jogler M."/>
            <person name="Boedeker C."/>
            <person name="Pinto D."/>
            <person name="Vollmers J."/>
            <person name="Rivas-Marin E."/>
            <person name="Kohn T."/>
            <person name="Peeters S.H."/>
            <person name="Heuer A."/>
            <person name="Rast P."/>
            <person name="Oberbeckmann S."/>
            <person name="Bunk B."/>
            <person name="Jeske O."/>
            <person name="Meyerdierks A."/>
            <person name="Storesund J.E."/>
            <person name="Kallscheuer N."/>
            <person name="Luecker S."/>
            <person name="Lage O.M."/>
            <person name="Pohl T."/>
            <person name="Merkel B.J."/>
            <person name="Hornburger P."/>
            <person name="Mueller R.-W."/>
            <person name="Bruemmer F."/>
            <person name="Labrenz M."/>
            <person name="Spormann A.M."/>
            <person name="Op den Camp H."/>
            <person name="Overmann J."/>
            <person name="Amann R."/>
            <person name="Jetten M.S.M."/>
            <person name="Mascher T."/>
            <person name="Medema M.H."/>
            <person name="Devos D.P."/>
            <person name="Kaster A.-K."/>
            <person name="Ovreas L."/>
            <person name="Rohde M."/>
            <person name="Galperin M.Y."/>
            <person name="Jogler C."/>
        </authorList>
    </citation>
    <scope>NUCLEOTIDE SEQUENCE [LARGE SCALE GENOMIC DNA]</scope>
    <source>
        <strain evidence="3 4">Pan241w</strain>
    </source>
</reference>
<keyword evidence="2" id="KW-1133">Transmembrane helix</keyword>
<dbReference type="Proteomes" id="UP000317171">
    <property type="component" value="Chromosome"/>
</dbReference>
<dbReference type="EMBL" id="CP036269">
    <property type="protein sequence ID" value="QDT40410.1"/>
    <property type="molecule type" value="Genomic_DNA"/>
</dbReference>
<evidence type="ECO:0000256" key="2">
    <source>
        <dbReference type="SAM" id="Phobius"/>
    </source>
</evidence>
<keyword evidence="2" id="KW-0812">Transmembrane</keyword>
<sequence length="130" mass="14402">MAHSRKRASTETGTRPLLSHTSILIISIFILGMATGELSTLPADSTFLMMGVFGLVSYFGLGALASTRERKRRKQILEQKGEALEGRLERHLTNDTQTNSPQQVASAAPDQTSSQYQTVNTQPFPYQNRF</sequence>
<accession>A0A517R946</accession>
<dbReference type="AlphaFoldDB" id="A0A517R946"/>
<feature type="transmembrane region" description="Helical" evidence="2">
    <location>
        <begin position="47"/>
        <end position="65"/>
    </location>
</feature>
<organism evidence="3 4">
    <name type="scientific">Gimesia alba</name>
    <dbReference type="NCBI Taxonomy" id="2527973"/>
    <lineage>
        <taxon>Bacteria</taxon>
        <taxon>Pseudomonadati</taxon>
        <taxon>Planctomycetota</taxon>
        <taxon>Planctomycetia</taxon>
        <taxon>Planctomycetales</taxon>
        <taxon>Planctomycetaceae</taxon>
        <taxon>Gimesia</taxon>
    </lineage>
</organism>
<feature type="compositionally biased region" description="Polar residues" evidence="1">
    <location>
        <begin position="94"/>
        <end position="122"/>
    </location>
</feature>
<evidence type="ECO:0000313" key="4">
    <source>
        <dbReference type="Proteomes" id="UP000317171"/>
    </source>
</evidence>
<feature type="region of interest" description="Disordered" evidence="1">
    <location>
        <begin position="81"/>
        <end position="122"/>
    </location>
</feature>
<evidence type="ECO:0000256" key="1">
    <source>
        <dbReference type="SAM" id="MobiDB-lite"/>
    </source>
</evidence>
<gene>
    <name evidence="3" type="ORF">Pan241w_04670</name>
</gene>
<feature type="transmembrane region" description="Helical" evidence="2">
    <location>
        <begin position="21"/>
        <end position="41"/>
    </location>
</feature>
<keyword evidence="2" id="KW-0472">Membrane</keyword>
<dbReference type="RefSeq" id="WP_145210306.1">
    <property type="nucleotide sequence ID" value="NZ_CP036269.1"/>
</dbReference>
<evidence type="ECO:0000313" key="3">
    <source>
        <dbReference type="EMBL" id="QDT40410.1"/>
    </source>
</evidence>
<feature type="compositionally biased region" description="Basic and acidic residues" evidence="1">
    <location>
        <begin position="81"/>
        <end position="93"/>
    </location>
</feature>
<keyword evidence="4" id="KW-1185">Reference proteome</keyword>
<protein>
    <submittedName>
        <fullName evidence="3">Uncharacterized protein</fullName>
    </submittedName>
</protein>
<proteinExistence type="predicted"/>
<dbReference type="OrthoDB" id="277008at2"/>
<dbReference type="KEGG" id="gaz:Pan241w_04670"/>
<name>A0A517R946_9PLAN</name>